<comment type="caution">
    <text evidence="1">The sequence shown here is derived from an EMBL/GenBank/DDBJ whole genome shotgun (WGS) entry which is preliminary data.</text>
</comment>
<gene>
    <name evidence="1" type="ORF">NQ318_016089</name>
</gene>
<accession>A0AAV8XK03</accession>
<reference evidence="1" key="1">
    <citation type="journal article" date="2023" name="Insect Mol. Biol.">
        <title>Genome sequencing provides insights into the evolution of gene families encoding plant cell wall-degrading enzymes in longhorned beetles.</title>
        <authorList>
            <person name="Shin N.R."/>
            <person name="Okamura Y."/>
            <person name="Kirsch R."/>
            <person name="Pauchet Y."/>
        </authorList>
    </citation>
    <scope>NUCLEOTIDE SEQUENCE</scope>
    <source>
        <strain evidence="1">AMC_N1</strain>
    </source>
</reference>
<dbReference type="EMBL" id="JAPWTK010000525">
    <property type="protein sequence ID" value="KAJ8938885.1"/>
    <property type="molecule type" value="Genomic_DNA"/>
</dbReference>
<proteinExistence type="predicted"/>
<keyword evidence="2" id="KW-1185">Reference proteome</keyword>
<name>A0AAV8XK03_9CUCU</name>
<protein>
    <submittedName>
        <fullName evidence="1">Uncharacterized protein</fullName>
    </submittedName>
</protein>
<sequence>MRKCILQDCGKSQTNKENMPGVTFHRLLKNETRRSMECSPSPSSISEAKQISSEITEVVNVMEESSFQNVSVPSTSRGLVFYYTCFI</sequence>
<evidence type="ECO:0000313" key="1">
    <source>
        <dbReference type="EMBL" id="KAJ8938885.1"/>
    </source>
</evidence>
<dbReference type="AlphaFoldDB" id="A0AAV8XK03"/>
<organism evidence="1 2">
    <name type="scientific">Aromia moschata</name>
    <dbReference type="NCBI Taxonomy" id="1265417"/>
    <lineage>
        <taxon>Eukaryota</taxon>
        <taxon>Metazoa</taxon>
        <taxon>Ecdysozoa</taxon>
        <taxon>Arthropoda</taxon>
        <taxon>Hexapoda</taxon>
        <taxon>Insecta</taxon>
        <taxon>Pterygota</taxon>
        <taxon>Neoptera</taxon>
        <taxon>Endopterygota</taxon>
        <taxon>Coleoptera</taxon>
        <taxon>Polyphaga</taxon>
        <taxon>Cucujiformia</taxon>
        <taxon>Chrysomeloidea</taxon>
        <taxon>Cerambycidae</taxon>
        <taxon>Cerambycinae</taxon>
        <taxon>Callichromatini</taxon>
        <taxon>Aromia</taxon>
    </lineage>
</organism>
<evidence type="ECO:0000313" key="2">
    <source>
        <dbReference type="Proteomes" id="UP001162162"/>
    </source>
</evidence>
<dbReference type="Proteomes" id="UP001162162">
    <property type="component" value="Unassembled WGS sequence"/>
</dbReference>